<evidence type="ECO:0000256" key="3">
    <source>
        <dbReference type="ARBA" id="ARBA00022840"/>
    </source>
</evidence>
<dbReference type="InterPro" id="IPR003593">
    <property type="entry name" value="AAA+_ATPase"/>
</dbReference>
<reference evidence="5 6" key="1">
    <citation type="submission" date="2023-11" db="EMBL/GenBank/DDBJ databases">
        <title>Plant-associative lifestyle of Vibrio porteresiae and its evolutionary dynamics.</title>
        <authorList>
            <person name="Rameshkumar N."/>
            <person name="Kirti K."/>
        </authorList>
    </citation>
    <scope>NUCLEOTIDE SEQUENCE [LARGE SCALE GENOMIC DNA]</scope>
    <source>
        <strain evidence="5 6">MSSRF30</strain>
    </source>
</reference>
<dbReference type="EMBL" id="CP138204">
    <property type="protein sequence ID" value="WPC76636.1"/>
    <property type="molecule type" value="Genomic_DNA"/>
</dbReference>
<evidence type="ECO:0000256" key="1">
    <source>
        <dbReference type="ARBA" id="ARBA00022448"/>
    </source>
</evidence>
<keyword evidence="2" id="KW-0547">Nucleotide-binding</keyword>
<dbReference type="GO" id="GO:0005524">
    <property type="term" value="F:ATP binding"/>
    <property type="evidence" value="ECO:0007669"/>
    <property type="project" value="UniProtKB-KW"/>
</dbReference>
<dbReference type="Proteomes" id="UP001304071">
    <property type="component" value="Chromosome 2"/>
</dbReference>
<keyword evidence="1" id="KW-0813">Transport</keyword>
<dbReference type="SMART" id="SM00382">
    <property type="entry name" value="AAA"/>
    <property type="match status" value="1"/>
</dbReference>
<evidence type="ECO:0000313" key="5">
    <source>
        <dbReference type="EMBL" id="WPC76636.1"/>
    </source>
</evidence>
<gene>
    <name evidence="5" type="ORF">R8Z52_19090</name>
</gene>
<name>A0ABZ0QMI5_9VIBR</name>
<dbReference type="InterPro" id="IPR027417">
    <property type="entry name" value="P-loop_NTPase"/>
</dbReference>
<dbReference type="PANTHER" id="PTHR42734">
    <property type="entry name" value="METAL TRANSPORT SYSTEM ATP-BINDING PROTEIN TM_0124-RELATED"/>
    <property type="match status" value="1"/>
</dbReference>
<dbReference type="Pfam" id="PF00005">
    <property type="entry name" value="ABC_tran"/>
    <property type="match status" value="1"/>
</dbReference>
<dbReference type="PANTHER" id="PTHR42734:SF19">
    <property type="entry name" value="IRON COMPOUNDS ABC TRANSPORTER, ATP-BINDING PROTEIN"/>
    <property type="match status" value="1"/>
</dbReference>
<sequence>MNPMMTLEVNHLCCGYADKVIASDISFSVQSGEVLCILGPNGVGKSTLFKSMLNLIPSLGGEICINAESIHSWSRKRLATVLGYVPQASSTPFPFSVREMVAMGRTAHLGAFSFPSKGDWQQVDQALHRLGIAQLAERRFTELSGGEKQMVLIARSIAQAPALLAMDEPTASLDFGNQVAVLRQVRQLATDGFGIIMITHSPEQAFLCASKVLLFRRNKPCLFGSVEEVVTEANLRDAYGVDVQIHQIGERDGQPVHSCTPVV</sequence>
<accession>A0ABZ0QMI5</accession>
<dbReference type="Gene3D" id="3.40.50.300">
    <property type="entry name" value="P-loop containing nucleotide triphosphate hydrolases"/>
    <property type="match status" value="1"/>
</dbReference>
<evidence type="ECO:0000313" key="6">
    <source>
        <dbReference type="Proteomes" id="UP001304071"/>
    </source>
</evidence>
<dbReference type="PROSITE" id="PS50893">
    <property type="entry name" value="ABC_TRANSPORTER_2"/>
    <property type="match status" value="1"/>
</dbReference>
<dbReference type="InterPro" id="IPR003439">
    <property type="entry name" value="ABC_transporter-like_ATP-bd"/>
</dbReference>
<dbReference type="InterPro" id="IPR050153">
    <property type="entry name" value="Metal_Ion_Import_ABC"/>
</dbReference>
<evidence type="ECO:0000256" key="2">
    <source>
        <dbReference type="ARBA" id="ARBA00022741"/>
    </source>
</evidence>
<dbReference type="PROSITE" id="PS00211">
    <property type="entry name" value="ABC_TRANSPORTER_1"/>
    <property type="match status" value="1"/>
</dbReference>
<keyword evidence="3 5" id="KW-0067">ATP-binding</keyword>
<organism evidence="5 6">
    <name type="scientific">Vibrio porteresiae DSM 19223</name>
    <dbReference type="NCBI Taxonomy" id="1123496"/>
    <lineage>
        <taxon>Bacteria</taxon>
        <taxon>Pseudomonadati</taxon>
        <taxon>Pseudomonadota</taxon>
        <taxon>Gammaproteobacteria</taxon>
        <taxon>Vibrionales</taxon>
        <taxon>Vibrionaceae</taxon>
        <taxon>Vibrio</taxon>
    </lineage>
</organism>
<dbReference type="RefSeq" id="WP_261897038.1">
    <property type="nucleotide sequence ID" value="NZ_AP024896.1"/>
</dbReference>
<dbReference type="SUPFAM" id="SSF52540">
    <property type="entry name" value="P-loop containing nucleoside triphosphate hydrolases"/>
    <property type="match status" value="1"/>
</dbReference>
<dbReference type="InterPro" id="IPR017871">
    <property type="entry name" value="ABC_transporter-like_CS"/>
</dbReference>
<feature type="domain" description="ABC transporter" evidence="4">
    <location>
        <begin position="7"/>
        <end position="242"/>
    </location>
</feature>
<proteinExistence type="predicted"/>
<evidence type="ECO:0000259" key="4">
    <source>
        <dbReference type="PROSITE" id="PS50893"/>
    </source>
</evidence>
<keyword evidence="6" id="KW-1185">Reference proteome</keyword>
<protein>
    <submittedName>
        <fullName evidence="5">ABC transporter ATP-binding protein</fullName>
    </submittedName>
</protein>